<comment type="caution">
    <text evidence="2">The sequence shown here is derived from an EMBL/GenBank/DDBJ whole genome shotgun (WGS) entry which is preliminary data.</text>
</comment>
<evidence type="ECO:0008006" key="4">
    <source>
        <dbReference type="Google" id="ProtNLM"/>
    </source>
</evidence>
<dbReference type="EMBL" id="BAAAYN010000008">
    <property type="protein sequence ID" value="GAA3384545.1"/>
    <property type="molecule type" value="Genomic_DNA"/>
</dbReference>
<keyword evidence="3" id="KW-1185">Reference proteome</keyword>
<gene>
    <name evidence="2" type="ORF">GCM10020369_14650</name>
</gene>
<dbReference type="InterPro" id="IPR014717">
    <property type="entry name" value="Transl_elong_EF1B/ribsomal_bS6"/>
</dbReference>
<accession>A0ABP6STG4</accession>
<evidence type="ECO:0000313" key="3">
    <source>
        <dbReference type="Proteomes" id="UP001501676"/>
    </source>
</evidence>
<proteinExistence type="predicted"/>
<dbReference type="RefSeq" id="WP_345727224.1">
    <property type="nucleotide sequence ID" value="NZ_BAAAYN010000008.1"/>
</dbReference>
<sequence length="221" mass="22938">MVLSQLSSRAPSGLFDAAALRGNTVRLWVAGGVVGALLLIALGGFLLIRPQNARTEELRAQTETAQASVDSLRSRLAEVRSQNSRLAEYRSEYEAARAALPTTLALSTFLRDVQSSATRAGVAVEGLIVGAPTQVNGAAGATVYALPLTITATGSASKLEGFVNQLQRVQPRAVLVSTTNAVPNESSNSLRGSVLLTLGMRAFVAPTVAGSALTTSTQTTD</sequence>
<protein>
    <recommendedName>
        <fullName evidence="4">Type 4a pilus biogenesis protein PilO</fullName>
    </recommendedName>
</protein>
<feature type="transmembrane region" description="Helical" evidence="1">
    <location>
        <begin position="27"/>
        <end position="48"/>
    </location>
</feature>
<dbReference type="Pfam" id="PF04350">
    <property type="entry name" value="PilO"/>
    <property type="match status" value="1"/>
</dbReference>
<keyword evidence="1" id="KW-0812">Transmembrane</keyword>
<evidence type="ECO:0000313" key="2">
    <source>
        <dbReference type="EMBL" id="GAA3384545.1"/>
    </source>
</evidence>
<evidence type="ECO:0000256" key="1">
    <source>
        <dbReference type="SAM" id="Phobius"/>
    </source>
</evidence>
<dbReference type="Proteomes" id="UP001501676">
    <property type="component" value="Unassembled WGS sequence"/>
</dbReference>
<dbReference type="Gene3D" id="3.30.70.60">
    <property type="match status" value="1"/>
</dbReference>
<keyword evidence="1" id="KW-0472">Membrane</keyword>
<dbReference type="InterPro" id="IPR007445">
    <property type="entry name" value="PilO"/>
</dbReference>
<name>A0ABP6STG4_9ACTN</name>
<keyword evidence="1" id="KW-1133">Transmembrane helix</keyword>
<reference evidence="3" key="1">
    <citation type="journal article" date="2019" name="Int. J. Syst. Evol. Microbiol.">
        <title>The Global Catalogue of Microorganisms (GCM) 10K type strain sequencing project: providing services to taxonomists for standard genome sequencing and annotation.</title>
        <authorList>
            <consortium name="The Broad Institute Genomics Platform"/>
            <consortium name="The Broad Institute Genome Sequencing Center for Infectious Disease"/>
            <person name="Wu L."/>
            <person name="Ma J."/>
        </authorList>
    </citation>
    <scope>NUCLEOTIDE SEQUENCE [LARGE SCALE GENOMIC DNA]</scope>
    <source>
        <strain evidence="3">JCM 9458</strain>
    </source>
</reference>
<organism evidence="2 3">
    <name type="scientific">Cryptosporangium minutisporangium</name>
    <dbReference type="NCBI Taxonomy" id="113569"/>
    <lineage>
        <taxon>Bacteria</taxon>
        <taxon>Bacillati</taxon>
        <taxon>Actinomycetota</taxon>
        <taxon>Actinomycetes</taxon>
        <taxon>Cryptosporangiales</taxon>
        <taxon>Cryptosporangiaceae</taxon>
        <taxon>Cryptosporangium</taxon>
    </lineage>
</organism>